<sequence length="119" mass="13273">MPEYATIKFRAKLQDGLSRWQGDTLHTDLSGYTVPTIKPAHVITPRTEQGTRHALMLSTRPQDADIMRARFQRLLSAHGLDPYRIFAGDDAAHPETVTITPIGNGFMADITLRLDLCAK</sequence>
<dbReference type="RefSeq" id="WP_243558716.1">
    <property type="nucleotide sequence ID" value="NZ_CP094528.1"/>
</dbReference>
<reference evidence="1 2" key="1">
    <citation type="submission" date="2022-03" db="EMBL/GenBank/DDBJ databases">
        <title>Mucilaginibacter sp. isolated from the gut of Protaetia brevitarsis seulensis larvae.</title>
        <authorList>
            <person name="Won M."/>
            <person name="Kim S.-J."/>
            <person name="Kwon S.-W."/>
        </authorList>
    </citation>
    <scope>NUCLEOTIDE SEQUENCE [LARGE SCALE GENOMIC DNA]</scope>
    <source>
        <strain evidence="1 2">CFWR-12</strain>
    </source>
</reference>
<protein>
    <submittedName>
        <fullName evidence="1">Uncharacterized protein</fullName>
    </submittedName>
</protein>
<accession>A0ABY4C3C9</accession>
<organism evidence="1 2">
    <name type="scientific">Agromyces larvae</name>
    <dbReference type="NCBI Taxonomy" id="2929802"/>
    <lineage>
        <taxon>Bacteria</taxon>
        <taxon>Bacillati</taxon>
        <taxon>Actinomycetota</taxon>
        <taxon>Actinomycetes</taxon>
        <taxon>Micrococcales</taxon>
        <taxon>Microbacteriaceae</taxon>
        <taxon>Agromyces</taxon>
    </lineage>
</organism>
<dbReference type="Proteomes" id="UP000832097">
    <property type="component" value="Chromosome"/>
</dbReference>
<proteinExistence type="predicted"/>
<keyword evidence="2" id="KW-1185">Reference proteome</keyword>
<evidence type="ECO:0000313" key="1">
    <source>
        <dbReference type="EMBL" id="UOE45952.1"/>
    </source>
</evidence>
<dbReference type="EMBL" id="CP094528">
    <property type="protein sequence ID" value="UOE45952.1"/>
    <property type="molecule type" value="Genomic_DNA"/>
</dbReference>
<gene>
    <name evidence="1" type="ORF">MTO99_09485</name>
</gene>
<name>A0ABY4C3C9_9MICO</name>
<evidence type="ECO:0000313" key="2">
    <source>
        <dbReference type="Proteomes" id="UP000832097"/>
    </source>
</evidence>